<evidence type="ECO:0000313" key="5">
    <source>
        <dbReference type="EMBL" id="WWD22773.1"/>
    </source>
</evidence>
<evidence type="ECO:0000256" key="1">
    <source>
        <dbReference type="ARBA" id="ARBA00004141"/>
    </source>
</evidence>
<evidence type="ECO:0000256" key="2">
    <source>
        <dbReference type="ARBA" id="ARBA00006727"/>
    </source>
</evidence>
<accession>A0A5M6C264</accession>
<dbReference type="Gene3D" id="1.20.1250.20">
    <property type="entry name" value="MFS general substrate transporter like domains"/>
    <property type="match status" value="2"/>
</dbReference>
<organism evidence="5 6">
    <name type="scientific">Kwoniella shandongensis</name>
    <dbReference type="NCBI Taxonomy" id="1734106"/>
    <lineage>
        <taxon>Eukaryota</taxon>
        <taxon>Fungi</taxon>
        <taxon>Dikarya</taxon>
        <taxon>Basidiomycota</taxon>
        <taxon>Agaricomycotina</taxon>
        <taxon>Tremellomycetes</taxon>
        <taxon>Tremellales</taxon>
        <taxon>Cryptococcaceae</taxon>
        <taxon>Kwoniella</taxon>
    </lineage>
</organism>
<dbReference type="AlphaFoldDB" id="A0A5M6C264"/>
<reference evidence="5" key="1">
    <citation type="submission" date="2017-08" db="EMBL/GenBank/DDBJ databases">
        <authorList>
            <person name="Cuomo C."/>
            <person name="Billmyre B."/>
            <person name="Heitman J."/>
        </authorList>
    </citation>
    <scope>NUCLEOTIDE SEQUENCE</scope>
    <source>
        <strain evidence="5">CBS 12478</strain>
    </source>
</reference>
<dbReference type="GO" id="GO:0016020">
    <property type="term" value="C:membrane"/>
    <property type="evidence" value="ECO:0007669"/>
    <property type="project" value="UniProtKB-SubCell"/>
</dbReference>
<feature type="compositionally biased region" description="Polar residues" evidence="3">
    <location>
        <begin position="73"/>
        <end position="87"/>
    </location>
</feature>
<feature type="transmembrane region" description="Helical" evidence="4">
    <location>
        <begin position="524"/>
        <end position="544"/>
    </location>
</feature>
<dbReference type="InterPro" id="IPR020846">
    <property type="entry name" value="MFS_dom"/>
</dbReference>
<feature type="compositionally biased region" description="Low complexity" evidence="3">
    <location>
        <begin position="35"/>
        <end position="49"/>
    </location>
</feature>
<keyword evidence="4" id="KW-0812">Transmembrane</keyword>
<feature type="compositionally biased region" description="Polar residues" evidence="3">
    <location>
        <begin position="235"/>
        <end position="246"/>
    </location>
</feature>
<dbReference type="KEGG" id="ksn:43587848"/>
<evidence type="ECO:0000313" key="6">
    <source>
        <dbReference type="Proteomes" id="UP000322225"/>
    </source>
</evidence>
<feature type="compositionally biased region" description="Basic and acidic residues" evidence="3">
    <location>
        <begin position="155"/>
        <end position="174"/>
    </location>
</feature>
<keyword evidence="6" id="KW-1185">Reference proteome</keyword>
<feature type="transmembrane region" description="Helical" evidence="4">
    <location>
        <begin position="377"/>
        <end position="397"/>
    </location>
</feature>
<feature type="transmembrane region" description="Helical" evidence="4">
    <location>
        <begin position="281"/>
        <end position="301"/>
    </location>
</feature>
<feature type="transmembrane region" description="Helical" evidence="4">
    <location>
        <begin position="321"/>
        <end position="341"/>
    </location>
</feature>
<dbReference type="GeneID" id="43587848"/>
<feature type="transmembrane region" description="Helical" evidence="4">
    <location>
        <begin position="353"/>
        <end position="371"/>
    </location>
</feature>
<feature type="transmembrane region" description="Helical" evidence="4">
    <location>
        <begin position="610"/>
        <end position="629"/>
    </location>
</feature>
<feature type="transmembrane region" description="Helical" evidence="4">
    <location>
        <begin position="649"/>
        <end position="669"/>
    </location>
</feature>
<feature type="compositionally biased region" description="Basic residues" evidence="3">
    <location>
        <begin position="96"/>
        <end position="109"/>
    </location>
</feature>
<gene>
    <name evidence="5" type="ORF">CI109_107266</name>
</gene>
<feature type="compositionally biased region" description="Polar residues" evidence="3">
    <location>
        <begin position="20"/>
        <end position="34"/>
    </location>
</feature>
<feature type="transmembrane region" description="Helical" evidence="4">
    <location>
        <begin position="578"/>
        <end position="598"/>
    </location>
</feature>
<dbReference type="OrthoDB" id="2213137at2759"/>
<feature type="region of interest" description="Disordered" evidence="3">
    <location>
        <begin position="1"/>
        <end position="268"/>
    </location>
</feature>
<dbReference type="SUPFAM" id="SSF103473">
    <property type="entry name" value="MFS general substrate transporter"/>
    <property type="match status" value="1"/>
</dbReference>
<comment type="similarity">
    <text evidence="2">Belongs to the major facilitator superfamily. Monocarboxylate porter (TC 2.A.1.13) family.</text>
</comment>
<dbReference type="InterPro" id="IPR011701">
    <property type="entry name" value="MFS"/>
</dbReference>
<feature type="compositionally biased region" description="Acidic residues" evidence="3">
    <location>
        <begin position="214"/>
        <end position="224"/>
    </location>
</feature>
<dbReference type="PROSITE" id="PS50850">
    <property type="entry name" value="MFS"/>
    <property type="match status" value="1"/>
</dbReference>
<evidence type="ECO:0000256" key="4">
    <source>
        <dbReference type="SAM" id="Phobius"/>
    </source>
</evidence>
<dbReference type="PANTHER" id="PTHR11360">
    <property type="entry name" value="MONOCARBOXYLATE TRANSPORTER"/>
    <property type="match status" value="1"/>
</dbReference>
<proteinExistence type="inferred from homology"/>
<comment type="subcellular location">
    <subcellularLocation>
        <location evidence="1">Membrane</location>
        <topology evidence="1">Multi-pass membrane protein</topology>
    </subcellularLocation>
</comment>
<dbReference type="PANTHER" id="PTHR11360:SF284">
    <property type="entry name" value="EG:103B4.3 PROTEIN-RELATED"/>
    <property type="match status" value="1"/>
</dbReference>
<dbReference type="EMBL" id="CP144064">
    <property type="protein sequence ID" value="WWD22773.1"/>
    <property type="molecule type" value="Genomic_DNA"/>
</dbReference>
<sequence>MVRSSDDTDDSGGQQLSDTAHLNASSSQVESHNQSISTRPITISSSSATLCQLDDGEEKDKIVDHPPPILENNAASTITPATNSNKGDSGIIRGHSLTHAHQHQHRHHRPTDAQSAGRARRHTITTPSERAPPPPVPDIISFFDPASAGGGGPLERIETARSEREREREEREARTGVIDGGGGILKRFRTTSGTTKRRPTFIKPILPPHPHGPDDDEEEEEEEFEARHVRHGLTNEDSLGTTLTQEINEKDHEYTDSTKDREGQTEEAADDELHVYPDGGYGWVVLVCCATLAGCTMGWGMNYGVFQQYYAENVFRGANTSVLSLGGTLCAFAMNSTAFLSGRYGDRYGFKRALYLGVSIAWLGLFLASWSTKLWQIILTQGLITGIGQGITMPLFMSLPSQWFYKRRGLASGIAIGGAGIGGGTSSLVVRQLLTAVGYKKTLLIMSFVNLFFCLLSILLIRTRPTSPEARSAGKGPWIDMSVVGTSAFWSLVSGMFVAVIGYAMPFNFLSQWAQINLPELPTLLIALPVTLLGFTVCIGRALVGFVADKLGPMNTFVLCFFLSGVIQLALWLTANSLAAICVFGVMFGLVAPGYVGILPQNVVQLFGRANLATNVGLLLLANGPGNLISGPLGGALFDSSGGKNFDKVIIMSGCFQIGGALIICWARYKACDKVFAKI</sequence>
<feature type="compositionally biased region" description="Basic and acidic residues" evidence="3">
    <location>
        <begin position="247"/>
        <end position="264"/>
    </location>
</feature>
<evidence type="ECO:0000256" key="3">
    <source>
        <dbReference type="SAM" id="MobiDB-lite"/>
    </source>
</evidence>
<feature type="transmembrane region" description="Helical" evidence="4">
    <location>
        <begin position="409"/>
        <end position="430"/>
    </location>
</feature>
<reference evidence="5" key="2">
    <citation type="submission" date="2024-01" db="EMBL/GenBank/DDBJ databases">
        <title>Comparative genomics of Cryptococcus and Kwoniella reveals pathogenesis evolution and contrasting modes of karyotype evolution via chromosome fusion or intercentromeric recombination.</title>
        <authorList>
            <person name="Coelho M.A."/>
            <person name="David-Palma M."/>
            <person name="Shea T."/>
            <person name="Bowers K."/>
            <person name="McGinley-Smith S."/>
            <person name="Mohammad A.W."/>
            <person name="Gnirke A."/>
            <person name="Yurkov A.M."/>
            <person name="Nowrousian M."/>
            <person name="Sun S."/>
            <person name="Cuomo C.A."/>
            <person name="Heitman J."/>
        </authorList>
    </citation>
    <scope>NUCLEOTIDE SEQUENCE</scope>
    <source>
        <strain evidence="5">CBS 12478</strain>
    </source>
</reference>
<dbReference type="Pfam" id="PF07690">
    <property type="entry name" value="MFS_1"/>
    <property type="match status" value="1"/>
</dbReference>
<name>A0A5M6C264_9TREE</name>
<dbReference type="InterPro" id="IPR036259">
    <property type="entry name" value="MFS_trans_sf"/>
</dbReference>
<protein>
    <submittedName>
        <fullName evidence="5">Uncharacterized protein</fullName>
    </submittedName>
</protein>
<dbReference type="Proteomes" id="UP000322225">
    <property type="component" value="Chromosome 14"/>
</dbReference>
<feature type="transmembrane region" description="Helical" evidence="4">
    <location>
        <begin position="556"/>
        <end position="572"/>
    </location>
</feature>
<feature type="transmembrane region" description="Helical" evidence="4">
    <location>
        <begin position="482"/>
        <end position="504"/>
    </location>
</feature>
<dbReference type="RefSeq" id="XP_031862135.1">
    <property type="nucleotide sequence ID" value="XM_032003722.1"/>
</dbReference>
<keyword evidence="4" id="KW-1133">Transmembrane helix</keyword>
<dbReference type="GO" id="GO:0022857">
    <property type="term" value="F:transmembrane transporter activity"/>
    <property type="evidence" value="ECO:0007669"/>
    <property type="project" value="InterPro"/>
</dbReference>
<dbReference type="InterPro" id="IPR050327">
    <property type="entry name" value="Proton-linked_MCT"/>
</dbReference>
<feature type="transmembrane region" description="Helical" evidence="4">
    <location>
        <begin position="442"/>
        <end position="461"/>
    </location>
</feature>
<keyword evidence="4" id="KW-0472">Membrane</keyword>